<dbReference type="STRING" id="1346286.SAMN05444362_101374"/>
<dbReference type="Proteomes" id="UP000184480">
    <property type="component" value="Unassembled WGS sequence"/>
</dbReference>
<gene>
    <name evidence="2" type="ORF">SAMN05444362_101374</name>
</gene>
<dbReference type="RefSeq" id="WP_062175460.1">
    <property type="nucleotide sequence ID" value="NZ_BBXL01000001.1"/>
</dbReference>
<dbReference type="EMBL" id="FQUC01000001">
    <property type="protein sequence ID" value="SHE45953.1"/>
    <property type="molecule type" value="Genomic_DNA"/>
</dbReference>
<dbReference type="Gene3D" id="2.60.120.260">
    <property type="entry name" value="Galactose-binding domain-like"/>
    <property type="match status" value="2"/>
</dbReference>
<keyword evidence="3" id="KW-1185">Reference proteome</keyword>
<dbReference type="InterPro" id="IPR035986">
    <property type="entry name" value="PKD_dom_sf"/>
</dbReference>
<feature type="signal peptide" evidence="1">
    <location>
        <begin position="1"/>
        <end position="22"/>
    </location>
</feature>
<sequence>MRKIYNYIGMSLLIVLMALVQAGCSPDDFTSPNGAIPLATEYEDAIQIDIDQTTNYVTFSFTGKGVTPVWILDGKTYSSSFSMKKYYRKAGDYSIDVKIANANGMSDGVITKTFHIDKTIISGFGGFVYDSDFNLWKKATIDAPTFWYAPGWSQIADPAYTLSDGAYTLSLPEATTDTWQAQMALGTNMGSSEGTQYDFSVILTSSQDHPHVMIKLVDSTDDNVFYFAETRALTANEPTCFWKSEMEGLDISKLKLVLDFGGNAAGTEMIVENIVFKDHANDDGTVIPDGGSVPEPNWVAVDSADNLWHGVTFTTSFHYAPGWNQIADPAFTVDGTEYSLVLPSATFDQWQCQVHLITPALATTSAENYDFKVTLNASNDISGVTIKLVQDGGGDNDNIFIFTERFDLRAGENIAAKVIDATGVDITKAKLVFDFGGNPDNTTVLIKDVILQVHKD</sequence>
<keyword evidence="1" id="KW-0732">Signal</keyword>
<organism evidence="2 3">
    <name type="scientific">Dysgonomonas macrotermitis</name>
    <dbReference type="NCBI Taxonomy" id="1346286"/>
    <lineage>
        <taxon>Bacteria</taxon>
        <taxon>Pseudomonadati</taxon>
        <taxon>Bacteroidota</taxon>
        <taxon>Bacteroidia</taxon>
        <taxon>Bacteroidales</taxon>
        <taxon>Dysgonomonadaceae</taxon>
        <taxon>Dysgonomonas</taxon>
    </lineage>
</organism>
<evidence type="ECO:0000313" key="2">
    <source>
        <dbReference type="EMBL" id="SHE45953.1"/>
    </source>
</evidence>
<evidence type="ECO:0000256" key="1">
    <source>
        <dbReference type="SAM" id="SignalP"/>
    </source>
</evidence>
<evidence type="ECO:0008006" key="4">
    <source>
        <dbReference type="Google" id="ProtNLM"/>
    </source>
</evidence>
<reference evidence="3" key="1">
    <citation type="submission" date="2016-11" db="EMBL/GenBank/DDBJ databases">
        <authorList>
            <person name="Varghese N."/>
            <person name="Submissions S."/>
        </authorList>
    </citation>
    <scope>NUCLEOTIDE SEQUENCE [LARGE SCALE GENOMIC DNA]</scope>
    <source>
        <strain evidence="3">DSM 27370</strain>
    </source>
</reference>
<feature type="chain" id="PRO_5009907588" description="PKD domain-containing protein" evidence="1">
    <location>
        <begin position="23"/>
        <end position="456"/>
    </location>
</feature>
<evidence type="ECO:0000313" key="3">
    <source>
        <dbReference type="Proteomes" id="UP000184480"/>
    </source>
</evidence>
<name>A0A1M4TNB3_9BACT</name>
<dbReference type="SUPFAM" id="SSF49785">
    <property type="entry name" value="Galactose-binding domain-like"/>
    <property type="match status" value="1"/>
</dbReference>
<protein>
    <recommendedName>
        <fullName evidence="4">PKD domain-containing protein</fullName>
    </recommendedName>
</protein>
<dbReference type="SUPFAM" id="SSF49299">
    <property type="entry name" value="PKD domain"/>
    <property type="match status" value="1"/>
</dbReference>
<accession>A0A1M4TNB3</accession>
<dbReference type="AlphaFoldDB" id="A0A1M4TNB3"/>
<proteinExistence type="predicted"/>
<dbReference type="InterPro" id="IPR008979">
    <property type="entry name" value="Galactose-bd-like_sf"/>
</dbReference>